<evidence type="ECO:0000256" key="2">
    <source>
        <dbReference type="ARBA" id="ARBA00010790"/>
    </source>
</evidence>
<dbReference type="PANTHER" id="PTHR42784:SF1">
    <property type="entry name" value="PYRANOSE 2-OXIDASE"/>
    <property type="match status" value="1"/>
</dbReference>
<evidence type="ECO:0000256" key="5">
    <source>
        <dbReference type="ARBA" id="ARBA00023002"/>
    </source>
</evidence>
<dbReference type="Proteomes" id="UP001204851">
    <property type="component" value="Unassembled WGS sequence"/>
</dbReference>
<dbReference type="Gene3D" id="3.50.50.60">
    <property type="entry name" value="FAD/NAD(P)-binding domain"/>
    <property type="match status" value="2"/>
</dbReference>
<dbReference type="InterPro" id="IPR051473">
    <property type="entry name" value="P2Ox-like"/>
</dbReference>
<dbReference type="InterPro" id="IPR036188">
    <property type="entry name" value="FAD/NAD-bd_sf"/>
</dbReference>
<gene>
    <name evidence="8" type="ORF">M0L44_21915</name>
</gene>
<proteinExistence type="inferred from homology"/>
<name>A0ABT1BT39_9BURK</name>
<dbReference type="Pfam" id="PF05199">
    <property type="entry name" value="GMC_oxred_C"/>
    <property type="match status" value="1"/>
</dbReference>
<sequence length="551" mass="60584">MDAEQRLQSDVCIVGGGTAGLVIAMELEAAGIACVVLESGGLDVEEASRDLNRGSSAGEIDYQFGDGCRSRFLGGSSNCWGGFCRAFEPSDFERRSWVAHSGWPIGYAEFQSYVQKAHQWLKLGPVNYDPAHWVAAIGRPDVQRFPLAGTGLMDAVSHFSPPVRFGRDYRRRLRDSRLITVVLHANVVRFDSTPEGDVLESVLARSLNGRQLSVSAERFVLAAGGIENPRLLLACSPQRPEGLANRNGLVGRYFMDHPRVQVGRLHMHGDWKRSKLYDIKFNYHHRHMAAAGTKVAGQVMPTPEVRERLGLTNSVMWLCSVFPGEGTPQAEALFRAKQRSLGHRAWDESVLQDIRTVMAAPLTSLRFVGGRVVPRLSPAPYLDLACVAEPVPNPDSRVTLGEARDALGIPRAQVEWRMGEQEKHTIDTGHRLFADFLQTRGVGRAELPPPLSGQPWPASLERQGTWHHMGTTRMHGSPRQGVVDVNCRAHDCKNLYVAGSSVFPTVGANYPTVNLVALAVRLSDHLVRSFRQAGEPAPLRDAAMERSAVSS</sequence>
<keyword evidence="5" id="KW-0560">Oxidoreductase</keyword>
<dbReference type="SUPFAM" id="SSF51905">
    <property type="entry name" value="FAD/NAD(P)-binding domain"/>
    <property type="match status" value="1"/>
</dbReference>
<feature type="domain" description="Glucose-methanol-choline oxidoreductase C-terminal" evidence="7">
    <location>
        <begin position="392"/>
        <end position="519"/>
    </location>
</feature>
<evidence type="ECO:0000256" key="4">
    <source>
        <dbReference type="ARBA" id="ARBA00022827"/>
    </source>
</evidence>
<accession>A0ABT1BT39</accession>
<comment type="caution">
    <text evidence="8">The sequence shown here is derived from an EMBL/GenBank/DDBJ whole genome shotgun (WGS) entry which is preliminary data.</text>
</comment>
<keyword evidence="4" id="KW-0274">FAD</keyword>
<keyword evidence="9" id="KW-1185">Reference proteome</keyword>
<evidence type="ECO:0000259" key="6">
    <source>
        <dbReference type="Pfam" id="PF01266"/>
    </source>
</evidence>
<evidence type="ECO:0000256" key="1">
    <source>
        <dbReference type="ARBA" id="ARBA00001974"/>
    </source>
</evidence>
<comment type="similarity">
    <text evidence="2">Belongs to the GMC oxidoreductase family.</text>
</comment>
<dbReference type="InterPro" id="IPR006076">
    <property type="entry name" value="FAD-dep_OxRdtase"/>
</dbReference>
<feature type="domain" description="FAD dependent oxidoreductase" evidence="6">
    <location>
        <begin position="10"/>
        <end position="225"/>
    </location>
</feature>
<keyword evidence="3" id="KW-0285">Flavoprotein</keyword>
<protein>
    <submittedName>
        <fullName evidence="8">GMC family oxidoreductase</fullName>
    </submittedName>
</protein>
<comment type="cofactor">
    <cofactor evidence="1">
        <name>FAD</name>
        <dbReference type="ChEBI" id="CHEBI:57692"/>
    </cofactor>
</comment>
<dbReference type="EMBL" id="JAMXMC010000026">
    <property type="protein sequence ID" value="MCO5979366.1"/>
    <property type="molecule type" value="Genomic_DNA"/>
</dbReference>
<dbReference type="Pfam" id="PF01266">
    <property type="entry name" value="DAO"/>
    <property type="match status" value="1"/>
</dbReference>
<evidence type="ECO:0000256" key="3">
    <source>
        <dbReference type="ARBA" id="ARBA00022630"/>
    </source>
</evidence>
<organism evidence="8 9">
    <name type="scientific">Ideonella oryzae</name>
    <dbReference type="NCBI Taxonomy" id="2937441"/>
    <lineage>
        <taxon>Bacteria</taxon>
        <taxon>Pseudomonadati</taxon>
        <taxon>Pseudomonadota</taxon>
        <taxon>Betaproteobacteria</taxon>
        <taxon>Burkholderiales</taxon>
        <taxon>Sphaerotilaceae</taxon>
        <taxon>Ideonella</taxon>
    </lineage>
</organism>
<evidence type="ECO:0000313" key="8">
    <source>
        <dbReference type="EMBL" id="MCO5979366.1"/>
    </source>
</evidence>
<reference evidence="8 9" key="1">
    <citation type="submission" date="2022-06" db="EMBL/GenBank/DDBJ databases">
        <title>Ideonella sp. NS12-5 Genome sequencing and assembly.</title>
        <authorList>
            <person name="Jung Y."/>
        </authorList>
    </citation>
    <scope>NUCLEOTIDE SEQUENCE [LARGE SCALE GENOMIC DNA]</scope>
    <source>
        <strain evidence="8 9">NS12-5</strain>
    </source>
</reference>
<dbReference type="InterPro" id="IPR007867">
    <property type="entry name" value="GMC_OxRtase_C"/>
</dbReference>
<evidence type="ECO:0000313" key="9">
    <source>
        <dbReference type="Proteomes" id="UP001204851"/>
    </source>
</evidence>
<dbReference type="PANTHER" id="PTHR42784">
    <property type="entry name" value="PYRANOSE 2-OXIDASE"/>
    <property type="match status" value="1"/>
</dbReference>
<evidence type="ECO:0000259" key="7">
    <source>
        <dbReference type="Pfam" id="PF05199"/>
    </source>
</evidence>